<dbReference type="EMBL" id="JAAMPI010000468">
    <property type="protein sequence ID" value="KAF4631186.1"/>
    <property type="molecule type" value="Genomic_DNA"/>
</dbReference>
<proteinExistence type="predicted"/>
<accession>A0A8H4RL08</accession>
<keyword evidence="2" id="KW-1185">Reference proteome</keyword>
<dbReference type="AlphaFoldDB" id="A0A8H4RL08"/>
<name>A0A8H4RL08_9HELO</name>
<reference evidence="1 2" key="1">
    <citation type="submission" date="2020-03" db="EMBL/GenBank/DDBJ databases">
        <title>Draft Genome Sequence of Cudoniella acicularis.</title>
        <authorList>
            <person name="Buettner E."/>
            <person name="Kellner H."/>
        </authorList>
    </citation>
    <scope>NUCLEOTIDE SEQUENCE [LARGE SCALE GENOMIC DNA]</scope>
    <source>
        <strain evidence="1 2">DSM 108380</strain>
    </source>
</reference>
<protein>
    <submittedName>
        <fullName evidence="1">Uncharacterized protein</fullName>
    </submittedName>
</protein>
<evidence type="ECO:0000313" key="1">
    <source>
        <dbReference type="EMBL" id="KAF4631186.1"/>
    </source>
</evidence>
<evidence type="ECO:0000313" key="2">
    <source>
        <dbReference type="Proteomes" id="UP000566819"/>
    </source>
</evidence>
<comment type="caution">
    <text evidence="1">The sequence shown here is derived from an EMBL/GenBank/DDBJ whole genome shotgun (WGS) entry which is preliminary data.</text>
</comment>
<sequence length="511" mass="59056">MTSNPETFGMEALTLVTTSLRDSPPESTENQSVTTLTAADEASLELILKICTYVYQDAPGSFPSDLRLVSRKWNHAALGFSFQQVKMNWNVTNTKNYNTDQDQIHQNVWMYIREYTKVVCITSTIHLHWNGLVKLLSRCKVLETVRFRFDEPQVFKSSRAQPLWTPRKFPRHLLNAFESRLGSKMKVKLDTGIEEAAHTWIRDNGILRLAPYLSYSKLFLDRSGPYKLKPTIIRDFLLKATQLEVLSLRWEGWFSWGSFPSGDKFRAPKHLHIPDMFAWGALRMDDRELWDYSGLRVLDMEQFPSNFDRTVEELSPQDFPRLESLRVVLHTCVPRKSEVPQLQLESRYREAYSTFVAGLPSLEKLHIDEYAPSMISVVEKIGARLVLLNLGTLLGCLVSPEELDRIREACTNIKNIGISIPYNKANQLLQGLAKFPKVTIVIVTVIYYNFDEPCDPKAFESWETALRNLRTVANYLASHKTDRKLAAVYGYQMVKRKVWPNPKRIYLSHYF</sequence>
<organism evidence="1 2">
    <name type="scientific">Cudoniella acicularis</name>
    <dbReference type="NCBI Taxonomy" id="354080"/>
    <lineage>
        <taxon>Eukaryota</taxon>
        <taxon>Fungi</taxon>
        <taxon>Dikarya</taxon>
        <taxon>Ascomycota</taxon>
        <taxon>Pezizomycotina</taxon>
        <taxon>Leotiomycetes</taxon>
        <taxon>Helotiales</taxon>
        <taxon>Tricladiaceae</taxon>
        <taxon>Cudoniella</taxon>
    </lineage>
</organism>
<dbReference type="SUPFAM" id="SSF52047">
    <property type="entry name" value="RNI-like"/>
    <property type="match status" value="1"/>
</dbReference>
<dbReference type="Proteomes" id="UP000566819">
    <property type="component" value="Unassembled WGS sequence"/>
</dbReference>
<gene>
    <name evidence="1" type="ORF">G7Y89_g6942</name>
</gene>